<dbReference type="Proteomes" id="UP000030816">
    <property type="component" value="Unassembled WGS sequence"/>
</dbReference>
<proteinExistence type="predicted"/>
<protein>
    <submittedName>
        <fullName evidence="2">Uncharacterized protein</fullName>
    </submittedName>
</protein>
<reference evidence="2 3" key="1">
    <citation type="journal article" date="2014" name="Proc. Natl. Acad. Sci. U.S.A.">
        <title>Trajectory and genomic determinants of fungal-pathogen speciation and host adaptation.</title>
        <authorList>
            <person name="Hu X."/>
            <person name="Xiao G."/>
            <person name="Zheng P."/>
            <person name="Shang Y."/>
            <person name="Su Y."/>
            <person name="Zhang X."/>
            <person name="Liu X."/>
            <person name="Zhan S."/>
            <person name="St Leger R.J."/>
            <person name="Wang C."/>
        </authorList>
    </citation>
    <scope>NUCLEOTIDE SEQUENCE [LARGE SCALE GENOMIC DNA]</scope>
    <source>
        <strain evidence="2 3">ARSEF 1941</strain>
    </source>
</reference>
<sequence length="170" mass="18352">MASGNSRSSSPPPLDSIPDKPEQHKTLALGAASLDGNLETSRSPVDAFPLKKTTCGPGPNHERAGNYSDAVLAVNENYLHLMEFAGKVIVKHLRPGCWSVLSKGSTHIWVCNHNDDDVNVRQEIILEATIQLINQCRKGDATLGQALAAENWQDPLVLDTVFKLAFTPAG</sequence>
<dbReference type="AlphaFoldDB" id="A0A0B2WQ24"/>
<name>A0A0B2WQ24_METAS</name>
<evidence type="ECO:0000313" key="2">
    <source>
        <dbReference type="EMBL" id="KHN98141.1"/>
    </source>
</evidence>
<dbReference type="RefSeq" id="XP_040679207.1">
    <property type="nucleotide sequence ID" value="XM_040822701.1"/>
</dbReference>
<accession>A0A0B2WQ24</accession>
<dbReference type="EMBL" id="AZHE01000008">
    <property type="protein sequence ID" value="KHN98141.1"/>
    <property type="molecule type" value="Genomic_DNA"/>
</dbReference>
<dbReference type="HOGENOM" id="CLU_1570996_0_0_1"/>
<evidence type="ECO:0000313" key="3">
    <source>
        <dbReference type="Proteomes" id="UP000030816"/>
    </source>
</evidence>
<comment type="caution">
    <text evidence="2">The sequence shown here is derived from an EMBL/GenBank/DDBJ whole genome shotgun (WGS) entry which is preliminary data.</text>
</comment>
<feature type="region of interest" description="Disordered" evidence="1">
    <location>
        <begin position="1"/>
        <end position="22"/>
    </location>
</feature>
<keyword evidence="3" id="KW-1185">Reference proteome</keyword>
<organism evidence="2 3">
    <name type="scientific">Metarhizium album (strain ARSEF 1941)</name>
    <dbReference type="NCBI Taxonomy" id="1081103"/>
    <lineage>
        <taxon>Eukaryota</taxon>
        <taxon>Fungi</taxon>
        <taxon>Dikarya</taxon>
        <taxon>Ascomycota</taxon>
        <taxon>Pezizomycotina</taxon>
        <taxon>Sordariomycetes</taxon>
        <taxon>Hypocreomycetidae</taxon>
        <taxon>Hypocreales</taxon>
        <taxon>Clavicipitaceae</taxon>
        <taxon>Metarhizium</taxon>
    </lineage>
</organism>
<gene>
    <name evidence="2" type="ORF">MAM_03902</name>
</gene>
<dbReference type="GeneID" id="63738357"/>
<evidence type="ECO:0000256" key="1">
    <source>
        <dbReference type="SAM" id="MobiDB-lite"/>
    </source>
</evidence>